<keyword evidence="2" id="KW-1185">Reference proteome</keyword>
<dbReference type="EMBL" id="JARIHO010000003">
    <property type="protein sequence ID" value="KAJ7364269.1"/>
    <property type="molecule type" value="Genomic_DNA"/>
</dbReference>
<gene>
    <name evidence="1" type="ORF">DFH08DRAFT_682047</name>
</gene>
<organism evidence="1 2">
    <name type="scientific">Mycena albidolilacea</name>
    <dbReference type="NCBI Taxonomy" id="1033008"/>
    <lineage>
        <taxon>Eukaryota</taxon>
        <taxon>Fungi</taxon>
        <taxon>Dikarya</taxon>
        <taxon>Basidiomycota</taxon>
        <taxon>Agaricomycotina</taxon>
        <taxon>Agaricomycetes</taxon>
        <taxon>Agaricomycetidae</taxon>
        <taxon>Agaricales</taxon>
        <taxon>Marasmiineae</taxon>
        <taxon>Mycenaceae</taxon>
        <taxon>Mycena</taxon>
    </lineage>
</organism>
<comment type="caution">
    <text evidence="1">The sequence shown here is derived from an EMBL/GenBank/DDBJ whole genome shotgun (WGS) entry which is preliminary data.</text>
</comment>
<feature type="non-terminal residue" evidence="1">
    <location>
        <position position="1"/>
    </location>
</feature>
<sequence>STTLKAAGRSVKLGDGTVITVNNVKQITVPATSFVENIEWLNQMWDDTSAYWKNNLVVMIGNHSVALIYWPEIFKKTGLWSAHNESIFLIKCYRQGTLDEFWRAFQSRDGGRMSYTAICATLRNEHKDANKDLADLARQEYGDDFESTFSYRCSKTNTRVVMTKASSIAKEYKHLKGL</sequence>
<protein>
    <submittedName>
        <fullName evidence="1">Uncharacterized protein</fullName>
    </submittedName>
</protein>
<name>A0AAD7F441_9AGAR</name>
<reference evidence="1" key="1">
    <citation type="submission" date="2023-03" db="EMBL/GenBank/DDBJ databases">
        <title>Massive genome expansion in bonnet fungi (Mycena s.s.) driven by repeated elements and novel gene families across ecological guilds.</title>
        <authorList>
            <consortium name="Lawrence Berkeley National Laboratory"/>
            <person name="Harder C.B."/>
            <person name="Miyauchi S."/>
            <person name="Viragh M."/>
            <person name="Kuo A."/>
            <person name="Thoen E."/>
            <person name="Andreopoulos B."/>
            <person name="Lu D."/>
            <person name="Skrede I."/>
            <person name="Drula E."/>
            <person name="Henrissat B."/>
            <person name="Morin E."/>
            <person name="Kohler A."/>
            <person name="Barry K."/>
            <person name="LaButti K."/>
            <person name="Morin E."/>
            <person name="Salamov A."/>
            <person name="Lipzen A."/>
            <person name="Mereny Z."/>
            <person name="Hegedus B."/>
            <person name="Baldrian P."/>
            <person name="Stursova M."/>
            <person name="Weitz H."/>
            <person name="Taylor A."/>
            <person name="Grigoriev I.V."/>
            <person name="Nagy L.G."/>
            <person name="Martin F."/>
            <person name="Kauserud H."/>
        </authorList>
    </citation>
    <scope>NUCLEOTIDE SEQUENCE</scope>
    <source>
        <strain evidence="1">CBHHK002</strain>
    </source>
</reference>
<dbReference type="Proteomes" id="UP001218218">
    <property type="component" value="Unassembled WGS sequence"/>
</dbReference>
<dbReference type="AlphaFoldDB" id="A0AAD7F441"/>
<evidence type="ECO:0000313" key="1">
    <source>
        <dbReference type="EMBL" id="KAJ7364269.1"/>
    </source>
</evidence>
<accession>A0AAD7F441</accession>
<proteinExistence type="predicted"/>
<evidence type="ECO:0000313" key="2">
    <source>
        <dbReference type="Proteomes" id="UP001218218"/>
    </source>
</evidence>